<dbReference type="OrthoDB" id="621570at2"/>
<dbReference type="Gene3D" id="1.25.40.390">
    <property type="match status" value="1"/>
</dbReference>
<keyword evidence="5" id="KW-0998">Cell outer membrane</keyword>
<evidence type="ECO:0000256" key="4">
    <source>
        <dbReference type="ARBA" id="ARBA00023136"/>
    </source>
</evidence>
<dbReference type="EMBL" id="SJSM01000001">
    <property type="protein sequence ID" value="TCC99569.1"/>
    <property type="molecule type" value="Genomic_DNA"/>
</dbReference>
<dbReference type="AlphaFoldDB" id="A0A4R0NGA1"/>
<evidence type="ECO:0000313" key="8">
    <source>
        <dbReference type="EMBL" id="TCC99569.1"/>
    </source>
</evidence>
<evidence type="ECO:0000259" key="7">
    <source>
        <dbReference type="Pfam" id="PF14322"/>
    </source>
</evidence>
<evidence type="ECO:0000256" key="5">
    <source>
        <dbReference type="ARBA" id="ARBA00023237"/>
    </source>
</evidence>
<dbReference type="RefSeq" id="WP_131606903.1">
    <property type="nucleotide sequence ID" value="NZ_SJSM01000001.1"/>
</dbReference>
<dbReference type="Proteomes" id="UP000291117">
    <property type="component" value="Unassembled WGS sequence"/>
</dbReference>
<comment type="subcellular location">
    <subcellularLocation>
        <location evidence="1">Cell outer membrane</location>
    </subcellularLocation>
</comment>
<dbReference type="Pfam" id="PF14322">
    <property type="entry name" value="SusD-like_3"/>
    <property type="match status" value="1"/>
</dbReference>
<feature type="domain" description="SusD-like N-terminal" evidence="7">
    <location>
        <begin position="89"/>
        <end position="236"/>
    </location>
</feature>
<evidence type="ECO:0000256" key="1">
    <source>
        <dbReference type="ARBA" id="ARBA00004442"/>
    </source>
</evidence>
<keyword evidence="9" id="KW-1185">Reference proteome</keyword>
<accession>A0A4R0NGA1</accession>
<name>A0A4R0NGA1_9SPHI</name>
<evidence type="ECO:0000259" key="6">
    <source>
        <dbReference type="Pfam" id="PF07980"/>
    </source>
</evidence>
<keyword evidence="4" id="KW-0472">Membrane</keyword>
<evidence type="ECO:0000256" key="3">
    <source>
        <dbReference type="ARBA" id="ARBA00022729"/>
    </source>
</evidence>
<organism evidence="8 9">
    <name type="scientific">Pedobacter hiemivivus</name>
    <dbReference type="NCBI Taxonomy" id="2530454"/>
    <lineage>
        <taxon>Bacteria</taxon>
        <taxon>Pseudomonadati</taxon>
        <taxon>Bacteroidota</taxon>
        <taxon>Sphingobacteriia</taxon>
        <taxon>Sphingobacteriales</taxon>
        <taxon>Sphingobacteriaceae</taxon>
        <taxon>Pedobacter</taxon>
    </lineage>
</organism>
<dbReference type="InterPro" id="IPR012944">
    <property type="entry name" value="SusD_RagB_dom"/>
</dbReference>
<dbReference type="InterPro" id="IPR011990">
    <property type="entry name" value="TPR-like_helical_dom_sf"/>
</dbReference>
<dbReference type="GO" id="GO:0009279">
    <property type="term" value="C:cell outer membrane"/>
    <property type="evidence" value="ECO:0007669"/>
    <property type="project" value="UniProtKB-SubCell"/>
</dbReference>
<keyword evidence="3" id="KW-0732">Signal</keyword>
<sequence>MKNLLNKKSENGGKFKVTIMIALCMLSSLSMNCKNYLEVGTPEASIEQQNILNNDELAISALLGIYSKMSTYSFAYGGQGSVTLMCGLSSDELIAYNTLGSEFYENKVTPENDLLNQLLFGSPYQAIYTSNVILEGLSGPNSITSKVKNQIEGEARFIRAFSYFYLVNLFGSVPLHLNSDYRILQNAQQASVTDIYNQIILDLRASEQLLDENYVTIERVRPNKSTVQALLSRVYLYLKDWQNAENYATTVISKSSVYNLNTLDKAFEKSSSETIWQLMPPAGKNTNEGAAFILSATPLVVSLRNTFATNAFEVTDKRKIAWIKSFTNTAGTFYFPFKYKIASSTNVNEYSVVLRLAEVFLIRAEARAQLDKLSLAIEDIDKIRGRAGIALIKDTNPQINKTNLIQIILNERRLELFTEWGHRWLDLKRTGKATEVLSPVKSSWNSTDVLYPIPSKEINRNSNIKQNDGY</sequence>
<feature type="domain" description="RagB/SusD" evidence="6">
    <location>
        <begin position="328"/>
        <end position="470"/>
    </location>
</feature>
<dbReference type="CDD" id="cd08977">
    <property type="entry name" value="SusD"/>
    <property type="match status" value="1"/>
</dbReference>
<comment type="similarity">
    <text evidence="2">Belongs to the SusD family.</text>
</comment>
<dbReference type="Pfam" id="PF07980">
    <property type="entry name" value="SusD_RagB"/>
    <property type="match status" value="1"/>
</dbReference>
<reference evidence="8 9" key="1">
    <citation type="submission" date="2019-02" db="EMBL/GenBank/DDBJ databases">
        <title>Pedobacter sp. RP-3-8 sp. nov., isolated from Arctic soil.</title>
        <authorList>
            <person name="Dahal R.H."/>
        </authorList>
    </citation>
    <scope>NUCLEOTIDE SEQUENCE [LARGE SCALE GENOMIC DNA]</scope>
    <source>
        <strain evidence="8 9">RP-3-8</strain>
    </source>
</reference>
<dbReference type="SUPFAM" id="SSF48452">
    <property type="entry name" value="TPR-like"/>
    <property type="match status" value="1"/>
</dbReference>
<proteinExistence type="inferred from homology"/>
<evidence type="ECO:0000256" key="2">
    <source>
        <dbReference type="ARBA" id="ARBA00006275"/>
    </source>
</evidence>
<dbReference type="InterPro" id="IPR033985">
    <property type="entry name" value="SusD-like_N"/>
</dbReference>
<gene>
    <name evidence="8" type="ORF">EZ444_02520</name>
</gene>
<protein>
    <submittedName>
        <fullName evidence="8">RagB/SusD family nutrient uptake outer membrane protein</fullName>
    </submittedName>
</protein>
<comment type="caution">
    <text evidence="8">The sequence shown here is derived from an EMBL/GenBank/DDBJ whole genome shotgun (WGS) entry which is preliminary data.</text>
</comment>
<evidence type="ECO:0000313" key="9">
    <source>
        <dbReference type="Proteomes" id="UP000291117"/>
    </source>
</evidence>